<protein>
    <submittedName>
        <fullName evidence="1">Protein YgfX</fullName>
    </submittedName>
</protein>
<accession>A0ABV2A8W5</accession>
<dbReference type="RefSeq" id="WP_352888355.1">
    <property type="nucleotide sequence ID" value="NZ_JBEPIJ010000005.1"/>
</dbReference>
<keyword evidence="2" id="KW-1185">Reference proteome</keyword>
<dbReference type="Pfam" id="PF07254">
    <property type="entry name" value="Cpta_toxin"/>
    <property type="match status" value="1"/>
</dbReference>
<organism evidence="1 2">
    <name type="scientific">Sinimarinibacterium thermocellulolyticum</name>
    <dbReference type="NCBI Taxonomy" id="3170016"/>
    <lineage>
        <taxon>Bacteria</taxon>
        <taxon>Pseudomonadati</taxon>
        <taxon>Pseudomonadota</taxon>
        <taxon>Gammaproteobacteria</taxon>
        <taxon>Nevskiales</taxon>
        <taxon>Nevskiaceae</taxon>
        <taxon>Sinimarinibacterium</taxon>
    </lineage>
</organism>
<evidence type="ECO:0000313" key="2">
    <source>
        <dbReference type="Proteomes" id="UP001465331"/>
    </source>
</evidence>
<evidence type="ECO:0000313" key="1">
    <source>
        <dbReference type="EMBL" id="MES0873589.1"/>
    </source>
</evidence>
<reference evidence="1 2" key="1">
    <citation type="submission" date="2024-06" db="EMBL/GenBank/DDBJ databases">
        <authorList>
            <person name="Li Z."/>
            <person name="Jiang Y."/>
        </authorList>
    </citation>
    <scope>NUCLEOTIDE SEQUENCE [LARGE SCALE GENOMIC DNA]</scope>
    <source>
        <strain evidence="1 2">HSW-8</strain>
    </source>
</reference>
<dbReference type="Proteomes" id="UP001465331">
    <property type="component" value="Unassembled WGS sequence"/>
</dbReference>
<gene>
    <name evidence="1" type="ORF">ABSH63_06175</name>
</gene>
<proteinExistence type="predicted"/>
<sequence length="142" mass="15459">MQTIDLSLRPSMRALRAVFVLHLCCLGLLVWAQPPTLPLLVFAAAVAGSWLWVRRHPALGFGPRALVRLVAHADGGFSLYQADGTRRQGRLLDDAIVRGPWLVLRFAADDGARSVRLIGGDELSADNLRRLRAWLSAPTAAG</sequence>
<dbReference type="InterPro" id="IPR009883">
    <property type="entry name" value="YgfX"/>
</dbReference>
<dbReference type="EMBL" id="JBEPIJ010000005">
    <property type="protein sequence ID" value="MES0873589.1"/>
    <property type="molecule type" value="Genomic_DNA"/>
</dbReference>
<comment type="caution">
    <text evidence="1">The sequence shown here is derived from an EMBL/GenBank/DDBJ whole genome shotgun (WGS) entry which is preliminary data.</text>
</comment>
<name>A0ABV2A8W5_9GAMM</name>